<feature type="repeat" description="PPR" evidence="3">
    <location>
        <begin position="451"/>
        <end position="485"/>
    </location>
</feature>
<reference evidence="5" key="1">
    <citation type="submission" date="2013-01" db="EMBL/GenBank/DDBJ databases">
        <title>Draft Genome Sequence of a Mulberry Tree, Morus notabilis C.K. Schneid.</title>
        <authorList>
            <person name="He N."/>
            <person name="Zhao S."/>
        </authorList>
    </citation>
    <scope>NUCLEOTIDE SEQUENCE</scope>
</reference>
<dbReference type="Pfam" id="PF01535">
    <property type="entry name" value="PPR"/>
    <property type="match status" value="4"/>
</dbReference>
<dbReference type="InterPro" id="IPR046848">
    <property type="entry name" value="E_motif"/>
</dbReference>
<dbReference type="FunFam" id="1.25.40.10:FF:000381">
    <property type="entry name" value="Pentatricopeptide repeat-containing protein"/>
    <property type="match status" value="1"/>
</dbReference>
<organism evidence="4 5">
    <name type="scientific">Morus notabilis</name>
    <dbReference type="NCBI Taxonomy" id="981085"/>
    <lineage>
        <taxon>Eukaryota</taxon>
        <taxon>Viridiplantae</taxon>
        <taxon>Streptophyta</taxon>
        <taxon>Embryophyta</taxon>
        <taxon>Tracheophyta</taxon>
        <taxon>Spermatophyta</taxon>
        <taxon>Magnoliopsida</taxon>
        <taxon>eudicotyledons</taxon>
        <taxon>Gunneridae</taxon>
        <taxon>Pentapetalae</taxon>
        <taxon>rosids</taxon>
        <taxon>fabids</taxon>
        <taxon>Rosales</taxon>
        <taxon>Moraceae</taxon>
        <taxon>Moreae</taxon>
        <taxon>Morus</taxon>
    </lineage>
</organism>
<keyword evidence="5" id="KW-1185">Reference proteome</keyword>
<dbReference type="FunFam" id="1.25.40.10:FF:000090">
    <property type="entry name" value="Pentatricopeptide repeat-containing protein, chloroplastic"/>
    <property type="match status" value="1"/>
</dbReference>
<dbReference type="NCBIfam" id="TIGR00756">
    <property type="entry name" value="PPR"/>
    <property type="match status" value="6"/>
</dbReference>
<evidence type="ECO:0000313" key="5">
    <source>
        <dbReference type="Proteomes" id="UP000030645"/>
    </source>
</evidence>
<feature type="repeat" description="PPR" evidence="3">
    <location>
        <begin position="353"/>
        <end position="387"/>
    </location>
</feature>
<keyword evidence="1" id="KW-0677">Repeat</keyword>
<proteinExistence type="inferred from homology"/>
<feature type="repeat" description="PPR" evidence="3">
    <location>
        <begin position="588"/>
        <end position="623"/>
    </location>
</feature>
<dbReference type="EMBL" id="KE345719">
    <property type="protein sequence ID" value="EXC12608.1"/>
    <property type="molecule type" value="Genomic_DNA"/>
</dbReference>
<evidence type="ECO:0000313" key="4">
    <source>
        <dbReference type="EMBL" id="EXC12608.1"/>
    </source>
</evidence>
<dbReference type="Proteomes" id="UP000030645">
    <property type="component" value="Unassembled WGS sequence"/>
</dbReference>
<dbReference type="PANTHER" id="PTHR47926:SF347">
    <property type="entry name" value="PENTATRICOPEPTIDE REPEAT-CONTAINING PROTEIN"/>
    <property type="match status" value="1"/>
</dbReference>
<dbReference type="GO" id="GO:0009451">
    <property type="term" value="P:RNA modification"/>
    <property type="evidence" value="ECO:0007669"/>
    <property type="project" value="InterPro"/>
</dbReference>
<sequence length="737" mass="81716">MKFSLHKQSIANITETFTEQLLRLNQRLSELNRSKRYSDSLKLFGQFHSSQRPRADHYTLSNAITACANLRDVVSGAQIHAHAVRAGLKAYPHVFNTLLSLYAKAGDLRSVKRVFGEIESPDVYSWTTLLSACVKLGDVEYAQQVFDGMPSRDVAIWNAMITGFADNGHDEIAMRYFREMHNMGVGRDNYSLASVLSLCSVEVLEFGRQVHLLVIKTGFMSRTSVVNALITMYFNCGIVVDACMVFEETESVVYDQITFNVMIDGLASIGRDEEALTMFEQMCCVGLRPTEVTFVSVMSSCSAARVARQLHAEAIKLGFEADTSVSNAAIMMYSSCGDLNAAEMVFWRLENKDIISWNSMISSCTQANDSKLAALAYLQMQREGIKPDEFTFGSLLACAESTNIVEMVQALVIKNGLILKIQVSNALVSAYSKHGKMNPAYQIFLDINPKNMISWNTIISGFLFNGFPMEGLEQFSKLLMSEIRPNVYTFTIVLSICSSISALRLGKQVHGYAITSKLFSETCLGNTLITMYAKGGILDWSLKVFDAMIERDVISYNALISAYAQHGRGEEAVRCFEAMQGLSRVKPDQATFTAVLSACSHAGLVDEGTRIFNSMVKNHGLVPGVDHFSCIVDLLGRGGYLDEAEKILNIKHLKAHSTIWWSLFSACAAHGNLRLGRIVARSLLEAEENNPSVYVLLANIYAAADQWQEAATIRELMRRKGTMKQPGCSWITSKISC</sequence>
<accession>W9RVB6</accession>
<evidence type="ECO:0000256" key="2">
    <source>
        <dbReference type="ARBA" id="ARBA00061659"/>
    </source>
</evidence>
<dbReference type="InterPro" id="IPR046960">
    <property type="entry name" value="PPR_At4g14850-like_plant"/>
</dbReference>
<dbReference type="GO" id="GO:0003723">
    <property type="term" value="F:RNA binding"/>
    <property type="evidence" value="ECO:0007669"/>
    <property type="project" value="InterPro"/>
</dbReference>
<evidence type="ECO:0008006" key="6">
    <source>
        <dbReference type="Google" id="ProtNLM"/>
    </source>
</evidence>
<dbReference type="Pfam" id="PF13041">
    <property type="entry name" value="PPR_2"/>
    <property type="match status" value="4"/>
</dbReference>
<dbReference type="PROSITE" id="PS51375">
    <property type="entry name" value="PPR"/>
    <property type="match status" value="6"/>
</dbReference>
<dbReference type="OrthoDB" id="751155at2759"/>
<feature type="repeat" description="PPR" evidence="3">
    <location>
        <begin position="255"/>
        <end position="289"/>
    </location>
</feature>
<dbReference type="PANTHER" id="PTHR47926">
    <property type="entry name" value="PENTATRICOPEPTIDE REPEAT-CONTAINING PROTEIN"/>
    <property type="match status" value="1"/>
</dbReference>
<dbReference type="FunFam" id="1.25.40.10:FF:001174">
    <property type="entry name" value="Pentatricopeptide repeat-containing protein At3g49740"/>
    <property type="match status" value="1"/>
</dbReference>
<dbReference type="AlphaFoldDB" id="W9RVB6"/>
<feature type="repeat" description="PPR" evidence="3">
    <location>
        <begin position="122"/>
        <end position="156"/>
    </location>
</feature>
<dbReference type="Pfam" id="PF20431">
    <property type="entry name" value="E_motif"/>
    <property type="match status" value="1"/>
</dbReference>
<evidence type="ECO:0000256" key="3">
    <source>
        <dbReference type="PROSITE-ProRule" id="PRU00708"/>
    </source>
</evidence>
<dbReference type="InterPro" id="IPR011990">
    <property type="entry name" value="TPR-like_helical_dom_sf"/>
</dbReference>
<comment type="similarity">
    <text evidence="2">Belongs to the PPR family. PCMP-E subfamily.</text>
</comment>
<dbReference type="FunFam" id="1.25.40.10:FF:000196">
    <property type="entry name" value="Pentatricopeptide repeat-containing protein At4g14850"/>
    <property type="match status" value="1"/>
</dbReference>
<dbReference type="KEGG" id="mnt:21396174"/>
<dbReference type="eggNOG" id="KOG4197">
    <property type="taxonomic scope" value="Eukaryota"/>
</dbReference>
<dbReference type="SUPFAM" id="SSF48452">
    <property type="entry name" value="TPR-like"/>
    <property type="match status" value="1"/>
</dbReference>
<dbReference type="Gene3D" id="1.25.40.10">
    <property type="entry name" value="Tetratricopeptide repeat domain"/>
    <property type="match status" value="6"/>
</dbReference>
<feature type="repeat" description="PPR" evidence="3">
    <location>
        <begin position="552"/>
        <end position="586"/>
    </location>
</feature>
<protein>
    <recommendedName>
        <fullName evidence="6">Pentatricopeptide repeat-containing protein</fullName>
    </recommendedName>
</protein>
<dbReference type="InterPro" id="IPR002885">
    <property type="entry name" value="PPR_rpt"/>
</dbReference>
<evidence type="ECO:0000256" key="1">
    <source>
        <dbReference type="ARBA" id="ARBA00022737"/>
    </source>
</evidence>
<gene>
    <name evidence="4" type="ORF">L484_012985</name>
</gene>
<name>W9RVB6_9ROSA</name>